<dbReference type="Pfam" id="PF08239">
    <property type="entry name" value="SH3_3"/>
    <property type="match status" value="1"/>
</dbReference>
<feature type="domain" description="SH3b" evidence="1">
    <location>
        <begin position="44"/>
        <end position="117"/>
    </location>
</feature>
<evidence type="ECO:0000259" key="1">
    <source>
        <dbReference type="PROSITE" id="PS51781"/>
    </source>
</evidence>
<dbReference type="AlphaFoldDB" id="M6Q746"/>
<protein>
    <submittedName>
        <fullName evidence="2">SH3 domain protein</fullName>
    </submittedName>
</protein>
<dbReference type="Proteomes" id="UP000012118">
    <property type="component" value="Unassembled WGS sequence"/>
</dbReference>
<sequence>MDIRAICGFRVRNFMRFRFEIFILVPLIFNCAITKVQPKIESLKGYFSVNADGGLRLRENPTIQSKVILTIPEGRIINVIEEIGETETNDNKEGKWVKAKYGNITGYVFNPFLLKVKKDLQYLKENSIKLAKNKSHTKIFETLIENKLPEPYDQNKDRRPNKQFEEFLIENYAERNGYSVITISPRRESCSGYLHSYCYNFIIKNGKVISTDMNGESYGEFVYISKKAAFFNISGGEGDECSGGGESYTVAFVFKSETTLVERSGWSETCPNECPCSKPKKFNKTVYEYFNGRGIPTDSELRGIFK</sequence>
<proteinExistence type="predicted"/>
<accession>M6Q746</accession>
<evidence type="ECO:0000313" key="3">
    <source>
        <dbReference type="Proteomes" id="UP000012118"/>
    </source>
</evidence>
<organism evidence="2 3">
    <name type="scientific">Leptospira weilii str. UI 13098</name>
    <dbReference type="NCBI Taxonomy" id="1088542"/>
    <lineage>
        <taxon>Bacteria</taxon>
        <taxon>Pseudomonadati</taxon>
        <taxon>Spirochaetota</taxon>
        <taxon>Spirochaetia</taxon>
        <taxon>Leptospirales</taxon>
        <taxon>Leptospiraceae</taxon>
        <taxon>Leptospira</taxon>
    </lineage>
</organism>
<dbReference type="InterPro" id="IPR003646">
    <property type="entry name" value="SH3-like_bac-type"/>
</dbReference>
<dbReference type="Gene3D" id="2.30.30.40">
    <property type="entry name" value="SH3 Domains"/>
    <property type="match status" value="1"/>
</dbReference>
<keyword evidence="3" id="KW-1185">Reference proteome</keyword>
<name>M6Q746_9LEPT</name>
<reference evidence="2 3" key="1">
    <citation type="submission" date="2013-01" db="EMBL/GenBank/DDBJ databases">
        <authorList>
            <person name="Harkins D.M."/>
            <person name="Durkin A.S."/>
            <person name="Brinkac L.M."/>
            <person name="Haft D.H."/>
            <person name="Selengut J.D."/>
            <person name="Sanka R."/>
            <person name="DePew J."/>
            <person name="Purushe J."/>
            <person name="Chanthongthip A."/>
            <person name="Lattana O."/>
            <person name="Phetsouvanh R."/>
            <person name="Newton P.N."/>
            <person name="Vinetz J.M."/>
            <person name="Sutton G.G."/>
            <person name="Nierman W.C."/>
            <person name="Fouts D.E."/>
        </authorList>
    </citation>
    <scope>NUCLEOTIDE SEQUENCE [LARGE SCALE GENOMIC DNA]</scope>
    <source>
        <strain evidence="2 3">UI 13098</strain>
    </source>
</reference>
<dbReference type="EMBL" id="AHNU02000066">
    <property type="protein sequence ID" value="EMN88980.1"/>
    <property type="molecule type" value="Genomic_DNA"/>
</dbReference>
<comment type="caution">
    <text evidence="2">The sequence shown here is derived from an EMBL/GenBank/DDBJ whole genome shotgun (WGS) entry which is preliminary data.</text>
</comment>
<gene>
    <name evidence="2" type="ORF">LEP1GSC108_3329</name>
</gene>
<evidence type="ECO:0000313" key="2">
    <source>
        <dbReference type="EMBL" id="EMN88980.1"/>
    </source>
</evidence>
<dbReference type="PROSITE" id="PS51781">
    <property type="entry name" value="SH3B"/>
    <property type="match status" value="1"/>
</dbReference>